<gene>
    <name evidence="3" type="ORF">CTEN210_12096</name>
</gene>
<proteinExistence type="predicted"/>
<reference evidence="3 4" key="1">
    <citation type="journal article" date="2021" name="Sci. Rep.">
        <title>The genome of the diatom Chaetoceros tenuissimus carries an ancient integrated fragment of an extant virus.</title>
        <authorList>
            <person name="Hongo Y."/>
            <person name="Kimura K."/>
            <person name="Takaki Y."/>
            <person name="Yoshida Y."/>
            <person name="Baba S."/>
            <person name="Kobayashi G."/>
            <person name="Nagasaki K."/>
            <person name="Hano T."/>
            <person name="Tomaru Y."/>
        </authorList>
    </citation>
    <scope>NUCLEOTIDE SEQUENCE [LARGE SCALE GENOMIC DNA]</scope>
    <source>
        <strain evidence="3 4">NIES-3715</strain>
    </source>
</reference>
<comment type="caution">
    <text evidence="3">The sequence shown here is derived from an EMBL/GenBank/DDBJ whole genome shotgun (WGS) entry which is preliminary data.</text>
</comment>
<evidence type="ECO:0000256" key="2">
    <source>
        <dbReference type="SAM" id="MobiDB-lite"/>
    </source>
</evidence>
<feature type="compositionally biased region" description="Low complexity" evidence="2">
    <location>
        <begin position="25"/>
        <end position="34"/>
    </location>
</feature>
<evidence type="ECO:0000313" key="4">
    <source>
        <dbReference type="Proteomes" id="UP001054902"/>
    </source>
</evidence>
<feature type="region of interest" description="Disordered" evidence="2">
    <location>
        <begin position="1"/>
        <end position="45"/>
    </location>
</feature>
<evidence type="ECO:0000256" key="1">
    <source>
        <dbReference type="ARBA" id="ARBA00022837"/>
    </source>
</evidence>
<dbReference type="Proteomes" id="UP001054902">
    <property type="component" value="Unassembled WGS sequence"/>
</dbReference>
<protein>
    <submittedName>
        <fullName evidence="3">Uncharacterized protein</fullName>
    </submittedName>
</protein>
<dbReference type="SUPFAM" id="SSF47473">
    <property type="entry name" value="EF-hand"/>
    <property type="match status" value="1"/>
</dbReference>
<accession>A0AAD3D2P6</accession>
<dbReference type="InterPro" id="IPR011992">
    <property type="entry name" value="EF-hand-dom_pair"/>
</dbReference>
<keyword evidence="4" id="KW-1185">Reference proteome</keyword>
<organism evidence="3 4">
    <name type="scientific">Chaetoceros tenuissimus</name>
    <dbReference type="NCBI Taxonomy" id="426638"/>
    <lineage>
        <taxon>Eukaryota</taxon>
        <taxon>Sar</taxon>
        <taxon>Stramenopiles</taxon>
        <taxon>Ochrophyta</taxon>
        <taxon>Bacillariophyta</taxon>
        <taxon>Coscinodiscophyceae</taxon>
        <taxon>Chaetocerotophycidae</taxon>
        <taxon>Chaetocerotales</taxon>
        <taxon>Chaetocerotaceae</taxon>
        <taxon>Chaetoceros</taxon>
    </lineage>
</organism>
<name>A0AAD3D2P6_9STRA</name>
<dbReference type="InterPro" id="IPR018247">
    <property type="entry name" value="EF_Hand_1_Ca_BS"/>
</dbReference>
<dbReference type="PROSITE" id="PS00018">
    <property type="entry name" value="EF_HAND_1"/>
    <property type="match status" value="1"/>
</dbReference>
<keyword evidence="1" id="KW-0106">Calcium</keyword>
<evidence type="ECO:0000313" key="3">
    <source>
        <dbReference type="EMBL" id="GFH55620.1"/>
    </source>
</evidence>
<dbReference type="EMBL" id="BLLK01000051">
    <property type="protein sequence ID" value="GFH55620.1"/>
    <property type="molecule type" value="Genomic_DNA"/>
</dbReference>
<sequence>MVMKKSAGSTRPVSRNLKRVHNTNGRASTAASRRAVSRGGGGQRSDKDLILVLHKHFRNMKLSNVQGFHVMDSDDNDLISAADMLKTYKEAGVGIGLNRAKDLMKGYCAEENENEMDIPGFIRMMASAYTYDDEDK</sequence>
<dbReference type="AlphaFoldDB" id="A0AAD3D2P6"/>